<dbReference type="OrthoDB" id="3060612at2759"/>
<sequence length="109" mass="11763">YPPVTPDPSDSDLCSKYFLWWKADSFASHILTACLSPSVLSFLPAHNDSLTGLPRTSRAVLAAIKQFCNVNSAASLSVLKETLFAQTCSTSTNAVNSYCESWRSDVGAL</sequence>
<dbReference type="Proteomes" id="UP000297245">
    <property type="component" value="Unassembled WGS sequence"/>
</dbReference>
<keyword evidence="2" id="KW-1185">Reference proteome</keyword>
<dbReference type="EMBL" id="ML179654">
    <property type="protein sequence ID" value="THU83579.1"/>
    <property type="molecule type" value="Genomic_DNA"/>
</dbReference>
<feature type="non-terminal residue" evidence="1">
    <location>
        <position position="1"/>
    </location>
</feature>
<protein>
    <submittedName>
        <fullName evidence="1">Uncharacterized protein</fullName>
    </submittedName>
</protein>
<gene>
    <name evidence="1" type="ORF">K435DRAFT_689311</name>
</gene>
<accession>A0A4S8L4V8</accession>
<reference evidence="1 2" key="1">
    <citation type="journal article" date="2019" name="Nat. Ecol. Evol.">
        <title>Megaphylogeny resolves global patterns of mushroom evolution.</title>
        <authorList>
            <person name="Varga T."/>
            <person name="Krizsan K."/>
            <person name="Foldi C."/>
            <person name="Dima B."/>
            <person name="Sanchez-Garcia M."/>
            <person name="Sanchez-Ramirez S."/>
            <person name="Szollosi G.J."/>
            <person name="Szarkandi J.G."/>
            <person name="Papp V."/>
            <person name="Albert L."/>
            <person name="Andreopoulos W."/>
            <person name="Angelini C."/>
            <person name="Antonin V."/>
            <person name="Barry K.W."/>
            <person name="Bougher N.L."/>
            <person name="Buchanan P."/>
            <person name="Buyck B."/>
            <person name="Bense V."/>
            <person name="Catcheside P."/>
            <person name="Chovatia M."/>
            <person name="Cooper J."/>
            <person name="Damon W."/>
            <person name="Desjardin D."/>
            <person name="Finy P."/>
            <person name="Geml J."/>
            <person name="Haridas S."/>
            <person name="Hughes K."/>
            <person name="Justo A."/>
            <person name="Karasinski D."/>
            <person name="Kautmanova I."/>
            <person name="Kiss B."/>
            <person name="Kocsube S."/>
            <person name="Kotiranta H."/>
            <person name="LaButti K.M."/>
            <person name="Lechner B.E."/>
            <person name="Liimatainen K."/>
            <person name="Lipzen A."/>
            <person name="Lukacs Z."/>
            <person name="Mihaltcheva S."/>
            <person name="Morgado L.N."/>
            <person name="Niskanen T."/>
            <person name="Noordeloos M.E."/>
            <person name="Ohm R.A."/>
            <person name="Ortiz-Santana B."/>
            <person name="Ovrebo C."/>
            <person name="Racz N."/>
            <person name="Riley R."/>
            <person name="Savchenko A."/>
            <person name="Shiryaev A."/>
            <person name="Soop K."/>
            <person name="Spirin V."/>
            <person name="Szebenyi C."/>
            <person name="Tomsovsky M."/>
            <person name="Tulloss R.E."/>
            <person name="Uehling J."/>
            <person name="Grigoriev I.V."/>
            <person name="Vagvolgyi C."/>
            <person name="Papp T."/>
            <person name="Martin F.M."/>
            <person name="Miettinen O."/>
            <person name="Hibbett D.S."/>
            <person name="Nagy L.G."/>
        </authorList>
    </citation>
    <scope>NUCLEOTIDE SEQUENCE [LARGE SCALE GENOMIC DNA]</scope>
    <source>
        <strain evidence="1 2">CBS 962.96</strain>
    </source>
</reference>
<organism evidence="1 2">
    <name type="scientific">Dendrothele bispora (strain CBS 962.96)</name>
    <dbReference type="NCBI Taxonomy" id="1314807"/>
    <lineage>
        <taxon>Eukaryota</taxon>
        <taxon>Fungi</taxon>
        <taxon>Dikarya</taxon>
        <taxon>Basidiomycota</taxon>
        <taxon>Agaricomycotina</taxon>
        <taxon>Agaricomycetes</taxon>
        <taxon>Agaricomycetidae</taxon>
        <taxon>Agaricales</taxon>
        <taxon>Agaricales incertae sedis</taxon>
        <taxon>Dendrothele</taxon>
    </lineage>
</organism>
<proteinExistence type="predicted"/>
<name>A0A4S8L4V8_DENBC</name>
<evidence type="ECO:0000313" key="1">
    <source>
        <dbReference type="EMBL" id="THU83579.1"/>
    </source>
</evidence>
<dbReference type="AlphaFoldDB" id="A0A4S8L4V8"/>
<evidence type="ECO:0000313" key="2">
    <source>
        <dbReference type="Proteomes" id="UP000297245"/>
    </source>
</evidence>